<comment type="caution">
    <text evidence="1">The sequence shown here is derived from an EMBL/GenBank/DDBJ whole genome shotgun (WGS) entry which is preliminary data.</text>
</comment>
<reference evidence="1 2" key="1">
    <citation type="submission" date="2020-05" db="EMBL/GenBank/DDBJ databases">
        <authorList>
            <person name="Kim M.K."/>
        </authorList>
    </citation>
    <scope>NUCLEOTIDE SEQUENCE [LARGE SCALE GENOMIC DNA]</scope>
    <source>
        <strain evidence="1 2">BT25</strain>
    </source>
</reference>
<evidence type="ECO:0000313" key="1">
    <source>
        <dbReference type="EMBL" id="NTS33587.1"/>
    </source>
</evidence>
<accession>A0A849VZ03</accession>
<dbReference type="AlphaFoldDB" id="A0A849VZ03"/>
<organism evidence="1 2">
    <name type="scientific">Phyllobacterium pellucidum</name>
    <dbReference type="NCBI Taxonomy" id="2740464"/>
    <lineage>
        <taxon>Bacteria</taxon>
        <taxon>Pseudomonadati</taxon>
        <taxon>Pseudomonadota</taxon>
        <taxon>Alphaproteobacteria</taxon>
        <taxon>Hyphomicrobiales</taxon>
        <taxon>Phyllobacteriaceae</taxon>
        <taxon>Phyllobacterium</taxon>
    </lineage>
</organism>
<dbReference type="Proteomes" id="UP000550508">
    <property type="component" value="Unassembled WGS sequence"/>
</dbReference>
<gene>
    <name evidence="1" type="ORF">HQ945_20215</name>
</gene>
<protein>
    <submittedName>
        <fullName evidence="1">Uncharacterized protein</fullName>
    </submittedName>
</protein>
<dbReference type="EMBL" id="JABUMX010000006">
    <property type="protein sequence ID" value="NTS33587.1"/>
    <property type="molecule type" value="Genomic_DNA"/>
</dbReference>
<name>A0A849VZ03_9HYPH</name>
<evidence type="ECO:0000313" key="2">
    <source>
        <dbReference type="Proteomes" id="UP000550508"/>
    </source>
</evidence>
<sequence length="312" mass="34143">MANLTIAASEASFVRLFNAIRDNFTFADADSADFGPFTASYDVAFHLENGNVDLRGDNTVKIDELDIKWDKLDLSLGIDIPSICIGGWCIIPTPFGCALRLPKICIFDDDPDIAITLPLGGLVSEVSLTGRLVMRHFDNPARPPGMNAWDAQDAVPSLASEWRLFFDDPIVDIDPIDVGDTVGDLLEAAVNAAVDNLLFFLPGWARDIVKGILGPVIDLVRAILDIPDDIQEWISDLLNVSFGLLDIIAQYIIDYFGDITPLTAIEDPYPLLPGTTNPNNFGPSMLMPVKIPIRKLNVFNNDVEMILEADIG</sequence>
<keyword evidence="2" id="KW-1185">Reference proteome</keyword>
<proteinExistence type="predicted"/>
<dbReference type="RefSeq" id="WP_113280442.1">
    <property type="nucleotide sequence ID" value="NZ_JABUMX010000006.1"/>
</dbReference>